<dbReference type="AlphaFoldDB" id="A0A8H6RQ69"/>
<proteinExistence type="predicted"/>
<organism evidence="1 2">
    <name type="scientific">Pseudocercospora fuligena</name>
    <dbReference type="NCBI Taxonomy" id="685502"/>
    <lineage>
        <taxon>Eukaryota</taxon>
        <taxon>Fungi</taxon>
        <taxon>Dikarya</taxon>
        <taxon>Ascomycota</taxon>
        <taxon>Pezizomycotina</taxon>
        <taxon>Dothideomycetes</taxon>
        <taxon>Dothideomycetidae</taxon>
        <taxon>Mycosphaerellales</taxon>
        <taxon>Mycosphaerellaceae</taxon>
        <taxon>Pseudocercospora</taxon>
    </lineage>
</organism>
<keyword evidence="2" id="KW-1185">Reference proteome</keyword>
<dbReference type="EMBL" id="JABCIY010000041">
    <property type="protein sequence ID" value="KAF7195169.1"/>
    <property type="molecule type" value="Genomic_DNA"/>
</dbReference>
<name>A0A8H6RQ69_9PEZI</name>
<reference evidence="1" key="1">
    <citation type="submission" date="2020-04" db="EMBL/GenBank/DDBJ databases">
        <title>Draft genome resource of the tomato pathogen Pseudocercospora fuligena.</title>
        <authorList>
            <person name="Zaccaron A."/>
        </authorList>
    </citation>
    <scope>NUCLEOTIDE SEQUENCE</scope>
    <source>
        <strain evidence="1">PF001</strain>
    </source>
</reference>
<evidence type="ECO:0000313" key="1">
    <source>
        <dbReference type="EMBL" id="KAF7195169.1"/>
    </source>
</evidence>
<dbReference type="Proteomes" id="UP000660729">
    <property type="component" value="Unassembled WGS sequence"/>
</dbReference>
<evidence type="ECO:0000313" key="2">
    <source>
        <dbReference type="Proteomes" id="UP000660729"/>
    </source>
</evidence>
<gene>
    <name evidence="1" type="ORF">HII31_03375</name>
</gene>
<comment type="caution">
    <text evidence="1">The sequence shown here is derived from an EMBL/GenBank/DDBJ whole genome shotgun (WGS) entry which is preliminary data.</text>
</comment>
<protein>
    <submittedName>
        <fullName evidence="1">Uncharacterized protein</fullName>
    </submittedName>
</protein>
<accession>A0A8H6RQ69</accession>
<sequence length="199" mass="22687">MAKLPKKTTFHDVDQLFALSYTCRKMHNECAALPLQYNKVRFVLDIEESSGPIRSNSPPHKELRRIAKRQAERGELKPDLIIDIGCIQGGPHDRLNPFHTFMQRNQRELRALHKGTKSLALAFDIGGVALPSTTGHKMESYKWIPCEIVLHNPESIGVQLMRQLASEMSYIGKPQDMRSATARLIRIFWPVYAVRNGIQ</sequence>